<protein>
    <submittedName>
        <fullName evidence="4">Uncharacterized protein</fullName>
    </submittedName>
</protein>
<dbReference type="Pfam" id="PF03321">
    <property type="entry name" value="GH3"/>
    <property type="match status" value="1"/>
</dbReference>
<dbReference type="InterPro" id="IPR055378">
    <property type="entry name" value="GH3_C"/>
</dbReference>
<dbReference type="Proteomes" id="UP000886520">
    <property type="component" value="Chromosome 6"/>
</dbReference>
<dbReference type="GO" id="GO:0005737">
    <property type="term" value="C:cytoplasm"/>
    <property type="evidence" value="ECO:0007669"/>
    <property type="project" value="TreeGrafter"/>
</dbReference>
<dbReference type="EMBL" id="JABFUD020000006">
    <property type="protein sequence ID" value="KAI5078627.1"/>
    <property type="molecule type" value="Genomic_DNA"/>
</dbReference>
<comment type="caution">
    <text evidence="4">The sequence shown here is derived from an EMBL/GenBank/DDBJ whole genome shotgun (WGS) entry which is preliminary data.</text>
</comment>
<dbReference type="PANTHER" id="PTHR31901:SF9">
    <property type="entry name" value="GH3 DOMAIN-CONTAINING PROTEIN"/>
    <property type="match status" value="1"/>
</dbReference>
<proteinExistence type="inferred from homology"/>
<dbReference type="GO" id="GO:0016881">
    <property type="term" value="F:acid-amino acid ligase activity"/>
    <property type="evidence" value="ECO:0007669"/>
    <property type="project" value="TreeGrafter"/>
</dbReference>
<dbReference type="Pfam" id="PF23572">
    <property type="entry name" value="GH3_C"/>
    <property type="match status" value="1"/>
</dbReference>
<organism evidence="4 5">
    <name type="scientific">Adiantum capillus-veneris</name>
    <name type="common">Maidenhair fern</name>
    <dbReference type="NCBI Taxonomy" id="13818"/>
    <lineage>
        <taxon>Eukaryota</taxon>
        <taxon>Viridiplantae</taxon>
        <taxon>Streptophyta</taxon>
        <taxon>Embryophyta</taxon>
        <taxon>Tracheophyta</taxon>
        <taxon>Polypodiopsida</taxon>
        <taxon>Polypodiidae</taxon>
        <taxon>Polypodiales</taxon>
        <taxon>Pteridineae</taxon>
        <taxon>Pteridaceae</taxon>
        <taxon>Vittarioideae</taxon>
        <taxon>Adiantum</taxon>
    </lineage>
</organism>
<sequence length="592" mass="66147">MTQLSGERALALLEDITSNAESAQHTILSQILSQNSNTEYLRGLLHRDGGSNDSSLQPHTFKRIAPLTCYEDIQPYIQRIADGDKSPILADCPVRELLRSSGTSSGKPKFLPAVEGDSQRRILMSVFTESVLHRDLEGLDDGKEGFFQVVSPRILTTGGVLTQSLLTSFLNNPEVEQSIRARNASPIEVVAGCEDVRQSTYCQLLCALRQRQEVVRLGASFACTFLHVMYVLKNKWRELVEDIRTGSLNEAEVVDSKVRKAMERQIKGPDPPLAMQVEKECCRQPLWQGIVRRLWPRAKCVACVVTGSMEQYIPMLEFFCGGLPLVSSMYGATEGVFGINMDPLCSPYEVSYVILPNMAYCEFLPLDSPKDEDEMSVHQSQLVDLVDVKLGHEYDVVVTTFAGLYRYRVGDCLQVTGFYNKTPQFRIVGRKNVVLSVATDKTDEATLQKAIQMAMMKHLEASSSCQLVDYTSFTDVSMFPGHYVLFWEVDGKVDEAIELSLNPLVMRACCDTIEECLDTTYKRGKAGNWIGPLEIRVVRQGTFHCLMEYSIGVVGVSLGQYKTPRVVKLAPLLELLNSRVSHCFYASNFKAS</sequence>
<dbReference type="Pfam" id="PF23571">
    <property type="entry name" value="GH3_M"/>
    <property type="match status" value="1"/>
</dbReference>
<keyword evidence="5" id="KW-1185">Reference proteome</keyword>
<accession>A0A9D4V448</accession>
<dbReference type="InterPro" id="IPR055377">
    <property type="entry name" value="GH3_M"/>
</dbReference>
<feature type="domain" description="GH3 C-terminal" evidence="3">
    <location>
        <begin position="447"/>
        <end position="568"/>
    </location>
</feature>
<evidence type="ECO:0000313" key="4">
    <source>
        <dbReference type="EMBL" id="KAI5078627.1"/>
    </source>
</evidence>
<dbReference type="PANTHER" id="PTHR31901">
    <property type="entry name" value="GH3 DOMAIN-CONTAINING PROTEIN"/>
    <property type="match status" value="1"/>
</dbReference>
<dbReference type="AlphaFoldDB" id="A0A9D4V448"/>
<feature type="domain" description="GH3 middle" evidence="2">
    <location>
        <begin position="352"/>
        <end position="430"/>
    </location>
</feature>
<evidence type="ECO:0000259" key="2">
    <source>
        <dbReference type="Pfam" id="PF23571"/>
    </source>
</evidence>
<dbReference type="InterPro" id="IPR004993">
    <property type="entry name" value="GH3"/>
</dbReference>
<gene>
    <name evidence="4" type="ORF">GOP47_0006298</name>
</gene>
<dbReference type="OrthoDB" id="10004661at2759"/>
<name>A0A9D4V448_ADICA</name>
<evidence type="ECO:0000256" key="1">
    <source>
        <dbReference type="ARBA" id="ARBA00008068"/>
    </source>
</evidence>
<comment type="similarity">
    <text evidence="1">Belongs to the IAA-amido conjugating enzyme family.</text>
</comment>
<reference evidence="4" key="1">
    <citation type="submission" date="2021-01" db="EMBL/GenBank/DDBJ databases">
        <title>Adiantum capillus-veneris genome.</title>
        <authorList>
            <person name="Fang Y."/>
            <person name="Liao Q."/>
        </authorList>
    </citation>
    <scope>NUCLEOTIDE SEQUENCE</scope>
    <source>
        <strain evidence="4">H3</strain>
        <tissue evidence="4">Leaf</tissue>
    </source>
</reference>
<evidence type="ECO:0000313" key="5">
    <source>
        <dbReference type="Proteomes" id="UP000886520"/>
    </source>
</evidence>
<evidence type="ECO:0000259" key="3">
    <source>
        <dbReference type="Pfam" id="PF23572"/>
    </source>
</evidence>